<gene>
    <name evidence="1" type="ORF">F0L74_15145</name>
</gene>
<keyword evidence="2" id="KW-1185">Reference proteome</keyword>
<dbReference type="AlphaFoldDB" id="A0A5B2W0M1"/>
<organism evidence="1 2">
    <name type="scientific">Chitinophaga agrisoli</name>
    <dbReference type="NCBI Taxonomy" id="2607653"/>
    <lineage>
        <taxon>Bacteria</taxon>
        <taxon>Pseudomonadati</taxon>
        <taxon>Bacteroidota</taxon>
        <taxon>Chitinophagia</taxon>
        <taxon>Chitinophagales</taxon>
        <taxon>Chitinophagaceae</taxon>
        <taxon>Chitinophaga</taxon>
    </lineage>
</organism>
<name>A0A5B2W0M1_9BACT</name>
<dbReference type="RefSeq" id="WP_149838684.1">
    <property type="nucleotide sequence ID" value="NZ_VUOC01000002.1"/>
</dbReference>
<reference evidence="1 2" key="1">
    <citation type="submission" date="2019-09" db="EMBL/GenBank/DDBJ databases">
        <title>Chitinophaga ginsengihumi sp. nov., isolated from soil of ginseng rhizosphere.</title>
        <authorList>
            <person name="Lee J."/>
        </authorList>
    </citation>
    <scope>NUCLEOTIDE SEQUENCE [LARGE SCALE GENOMIC DNA]</scope>
    <source>
        <strain evidence="1 2">BN140078</strain>
    </source>
</reference>
<evidence type="ECO:0000313" key="2">
    <source>
        <dbReference type="Proteomes" id="UP000324611"/>
    </source>
</evidence>
<evidence type="ECO:0000313" key="1">
    <source>
        <dbReference type="EMBL" id="KAA2243809.1"/>
    </source>
</evidence>
<dbReference type="EMBL" id="VUOC01000002">
    <property type="protein sequence ID" value="KAA2243809.1"/>
    <property type="molecule type" value="Genomic_DNA"/>
</dbReference>
<comment type="caution">
    <text evidence="1">The sequence shown here is derived from an EMBL/GenBank/DDBJ whole genome shotgun (WGS) entry which is preliminary data.</text>
</comment>
<sequence length="162" mass="18504">MKKIVLNELFSSGSFRSGLKAGLMKPAVEKQLGKSLEGSYLISTPDVDYYVVEMETDANLTVIFDKARRCDVVKISMKENLDRTLVIQLGEQEEVIDKNTSFDRLIEILLALNIEWEFDRAKVFLQVVCIRFKNGLRLFYAFGNKSENDHGLFEISSNLEIV</sequence>
<dbReference type="Proteomes" id="UP000324611">
    <property type="component" value="Unassembled WGS sequence"/>
</dbReference>
<reference evidence="1 2" key="2">
    <citation type="submission" date="2019-09" db="EMBL/GenBank/DDBJ databases">
        <authorList>
            <person name="Jin C."/>
        </authorList>
    </citation>
    <scope>NUCLEOTIDE SEQUENCE [LARGE SCALE GENOMIC DNA]</scope>
    <source>
        <strain evidence="1 2">BN140078</strain>
    </source>
</reference>
<accession>A0A5B2W0M1</accession>
<protein>
    <submittedName>
        <fullName evidence="1">Uncharacterized protein</fullName>
    </submittedName>
</protein>
<proteinExistence type="predicted"/>